<dbReference type="RefSeq" id="WP_345573425.1">
    <property type="nucleotide sequence ID" value="NZ_BAABDQ010000037.1"/>
</dbReference>
<evidence type="ECO:0000256" key="2">
    <source>
        <dbReference type="SAM" id="Phobius"/>
    </source>
</evidence>
<feature type="region of interest" description="Disordered" evidence="1">
    <location>
        <begin position="54"/>
        <end position="81"/>
    </location>
</feature>
<dbReference type="Proteomes" id="UP001500630">
    <property type="component" value="Unassembled WGS sequence"/>
</dbReference>
<sequence>MAPPPHPQEPARKSSKAVPLAVLGVLSLTLVGIWAIAESGDDDDEVTADCVMVVDSSATPQPSSSPTPLPGDTATPVPEDGTYEVVDDSYCDDDGTSSHYYSSGYSRGAYLWYYGGTRVGTRVRGGTTYRPSDVNISSRTGKEIQRGGFGNRWSSGS</sequence>
<evidence type="ECO:0000256" key="1">
    <source>
        <dbReference type="SAM" id="MobiDB-lite"/>
    </source>
</evidence>
<feature type="transmembrane region" description="Helical" evidence="2">
    <location>
        <begin position="17"/>
        <end position="37"/>
    </location>
</feature>
<protein>
    <submittedName>
        <fullName evidence="3">Uncharacterized protein</fullName>
    </submittedName>
</protein>
<dbReference type="EMBL" id="BAABDQ010000037">
    <property type="protein sequence ID" value="GAA3602114.1"/>
    <property type="molecule type" value="Genomic_DNA"/>
</dbReference>
<keyword evidence="4" id="KW-1185">Reference proteome</keyword>
<evidence type="ECO:0000313" key="3">
    <source>
        <dbReference type="EMBL" id="GAA3602114.1"/>
    </source>
</evidence>
<keyword evidence="2" id="KW-1133">Transmembrane helix</keyword>
<comment type="caution">
    <text evidence="3">The sequence shown here is derived from an EMBL/GenBank/DDBJ whole genome shotgun (WGS) entry which is preliminary data.</text>
</comment>
<keyword evidence="2" id="KW-0472">Membrane</keyword>
<name>A0ABP6ZCI4_9ACTN</name>
<evidence type="ECO:0000313" key="4">
    <source>
        <dbReference type="Proteomes" id="UP001500630"/>
    </source>
</evidence>
<accession>A0ABP6ZCI4</accession>
<reference evidence="4" key="1">
    <citation type="journal article" date="2019" name="Int. J. Syst. Evol. Microbiol.">
        <title>The Global Catalogue of Microorganisms (GCM) 10K type strain sequencing project: providing services to taxonomists for standard genome sequencing and annotation.</title>
        <authorList>
            <consortium name="The Broad Institute Genomics Platform"/>
            <consortium name="The Broad Institute Genome Sequencing Center for Infectious Disease"/>
            <person name="Wu L."/>
            <person name="Ma J."/>
        </authorList>
    </citation>
    <scope>NUCLEOTIDE SEQUENCE [LARGE SCALE GENOMIC DNA]</scope>
    <source>
        <strain evidence="4">JCM 17326</strain>
    </source>
</reference>
<gene>
    <name evidence="3" type="ORF">GCM10022419_103050</name>
</gene>
<keyword evidence="2" id="KW-0812">Transmembrane</keyword>
<proteinExistence type="predicted"/>
<organism evidence="3 4">
    <name type="scientific">Nonomuraea rosea</name>
    <dbReference type="NCBI Taxonomy" id="638574"/>
    <lineage>
        <taxon>Bacteria</taxon>
        <taxon>Bacillati</taxon>
        <taxon>Actinomycetota</taxon>
        <taxon>Actinomycetes</taxon>
        <taxon>Streptosporangiales</taxon>
        <taxon>Streptosporangiaceae</taxon>
        <taxon>Nonomuraea</taxon>
    </lineage>
</organism>